<keyword evidence="3" id="KW-1185">Reference proteome</keyword>
<comment type="caution">
    <text evidence="2">The sequence shown here is derived from an EMBL/GenBank/DDBJ whole genome shotgun (WGS) entry which is preliminary data.</text>
</comment>
<reference evidence="2" key="2">
    <citation type="submission" date="2023-06" db="EMBL/GenBank/DDBJ databases">
        <authorList>
            <consortium name="Lawrence Berkeley National Laboratory"/>
            <person name="Haridas S."/>
            <person name="Hensen N."/>
            <person name="Bonometti L."/>
            <person name="Westerberg I."/>
            <person name="Brannstrom I.O."/>
            <person name="Guillou S."/>
            <person name="Cros-Aarteil S."/>
            <person name="Calhoun S."/>
            <person name="Kuo A."/>
            <person name="Mondo S."/>
            <person name="Pangilinan J."/>
            <person name="Riley R."/>
            <person name="Labutti K."/>
            <person name="Andreopoulos B."/>
            <person name="Lipzen A."/>
            <person name="Chen C."/>
            <person name="Yanf M."/>
            <person name="Daum C."/>
            <person name="Ng V."/>
            <person name="Clum A."/>
            <person name="Steindorff A."/>
            <person name="Ohm R."/>
            <person name="Martin F."/>
            <person name="Silar P."/>
            <person name="Natvig D."/>
            <person name="Lalanne C."/>
            <person name="Gautier V."/>
            <person name="Ament-Velasquez S.L."/>
            <person name="Kruys A."/>
            <person name="Hutchinson M.I."/>
            <person name="Powell A.J."/>
            <person name="Barry K."/>
            <person name="Miller A.N."/>
            <person name="Grigoriev I.V."/>
            <person name="Debuchy R."/>
            <person name="Gladieux P."/>
            <person name="Thoren M.H."/>
            <person name="Johannesson H."/>
        </authorList>
    </citation>
    <scope>NUCLEOTIDE SEQUENCE</scope>
    <source>
        <strain evidence="2">SMH4131-1</strain>
    </source>
</reference>
<feature type="chain" id="PRO_5042266926" evidence="1">
    <location>
        <begin position="17"/>
        <end position="219"/>
    </location>
</feature>
<dbReference type="AlphaFoldDB" id="A0AAE0MI43"/>
<name>A0AAE0MI43_9PEZI</name>
<proteinExistence type="predicted"/>
<feature type="signal peptide" evidence="1">
    <location>
        <begin position="1"/>
        <end position="16"/>
    </location>
</feature>
<sequence length="219" mass="24905">MRFSAILLAATASAAAVETLNATTSPELEAPDVKWKGPQIFGSYNEIEESEMHQAIECLQAEICGRRNIPYHGRVRCTIGTSVAYICNYKSKSKSDRLSEEAEPGELDCNAEEMYEAWRQIRIARASYTGWWYTKWGKKTYGFDRRCPNNECDNGWKAGSIGEQCTNIRNKIDSLPWLFDYAGDVYNDYTGNYVEDLPDPADNSVPVYFNPWYEGVRPT</sequence>
<organism evidence="2 3">
    <name type="scientific">Cercophora scortea</name>
    <dbReference type="NCBI Taxonomy" id="314031"/>
    <lineage>
        <taxon>Eukaryota</taxon>
        <taxon>Fungi</taxon>
        <taxon>Dikarya</taxon>
        <taxon>Ascomycota</taxon>
        <taxon>Pezizomycotina</taxon>
        <taxon>Sordariomycetes</taxon>
        <taxon>Sordariomycetidae</taxon>
        <taxon>Sordariales</taxon>
        <taxon>Lasiosphaeriaceae</taxon>
        <taxon>Cercophora</taxon>
    </lineage>
</organism>
<evidence type="ECO:0000313" key="2">
    <source>
        <dbReference type="EMBL" id="KAK3331864.1"/>
    </source>
</evidence>
<dbReference type="Proteomes" id="UP001286456">
    <property type="component" value="Unassembled WGS sequence"/>
</dbReference>
<evidence type="ECO:0000256" key="1">
    <source>
        <dbReference type="SAM" id="SignalP"/>
    </source>
</evidence>
<reference evidence="2" key="1">
    <citation type="journal article" date="2023" name="Mol. Phylogenet. Evol.">
        <title>Genome-scale phylogeny and comparative genomics of the fungal order Sordariales.</title>
        <authorList>
            <person name="Hensen N."/>
            <person name="Bonometti L."/>
            <person name="Westerberg I."/>
            <person name="Brannstrom I.O."/>
            <person name="Guillou S."/>
            <person name="Cros-Aarteil S."/>
            <person name="Calhoun S."/>
            <person name="Haridas S."/>
            <person name="Kuo A."/>
            <person name="Mondo S."/>
            <person name="Pangilinan J."/>
            <person name="Riley R."/>
            <person name="LaButti K."/>
            <person name="Andreopoulos B."/>
            <person name="Lipzen A."/>
            <person name="Chen C."/>
            <person name="Yan M."/>
            <person name="Daum C."/>
            <person name="Ng V."/>
            <person name="Clum A."/>
            <person name="Steindorff A."/>
            <person name="Ohm R.A."/>
            <person name="Martin F."/>
            <person name="Silar P."/>
            <person name="Natvig D.O."/>
            <person name="Lalanne C."/>
            <person name="Gautier V."/>
            <person name="Ament-Velasquez S.L."/>
            <person name="Kruys A."/>
            <person name="Hutchinson M.I."/>
            <person name="Powell A.J."/>
            <person name="Barry K."/>
            <person name="Miller A.N."/>
            <person name="Grigoriev I.V."/>
            <person name="Debuchy R."/>
            <person name="Gladieux P."/>
            <person name="Hiltunen Thoren M."/>
            <person name="Johannesson H."/>
        </authorList>
    </citation>
    <scope>NUCLEOTIDE SEQUENCE</scope>
    <source>
        <strain evidence="2">SMH4131-1</strain>
    </source>
</reference>
<dbReference type="EMBL" id="JAUEPO010000002">
    <property type="protein sequence ID" value="KAK3331864.1"/>
    <property type="molecule type" value="Genomic_DNA"/>
</dbReference>
<evidence type="ECO:0000313" key="3">
    <source>
        <dbReference type="Proteomes" id="UP001286456"/>
    </source>
</evidence>
<protein>
    <submittedName>
        <fullName evidence="2">Uncharacterized protein</fullName>
    </submittedName>
</protein>
<gene>
    <name evidence="2" type="ORF">B0T19DRAFT_438745</name>
</gene>
<accession>A0AAE0MI43</accession>
<keyword evidence="1" id="KW-0732">Signal</keyword>